<evidence type="ECO:0000313" key="2">
    <source>
        <dbReference type="EMBL" id="VFT91947.1"/>
    </source>
</evidence>
<dbReference type="EMBL" id="CAADRA010005648">
    <property type="protein sequence ID" value="VFT91947.1"/>
    <property type="molecule type" value="Genomic_DNA"/>
</dbReference>
<evidence type="ECO:0000313" key="1">
    <source>
        <dbReference type="EMBL" id="KAF0693954.1"/>
    </source>
</evidence>
<accession>A0A485L3A0</accession>
<dbReference type="AlphaFoldDB" id="A0A485L3A0"/>
<dbReference type="Proteomes" id="UP000332933">
    <property type="component" value="Unassembled WGS sequence"/>
</dbReference>
<reference evidence="1" key="2">
    <citation type="submission" date="2019-06" db="EMBL/GenBank/DDBJ databases">
        <title>Genomics analysis of Aphanomyces spp. identifies a new class of oomycete effector associated with host adaptation.</title>
        <authorList>
            <person name="Gaulin E."/>
        </authorList>
    </citation>
    <scope>NUCLEOTIDE SEQUENCE</scope>
    <source>
        <strain evidence="1">CBS 578.67</strain>
    </source>
</reference>
<dbReference type="Gene3D" id="2.60.40.640">
    <property type="match status" value="1"/>
</dbReference>
<proteinExistence type="predicted"/>
<dbReference type="OrthoDB" id="7785529at2759"/>
<evidence type="ECO:0000313" key="3">
    <source>
        <dbReference type="Proteomes" id="UP000332933"/>
    </source>
</evidence>
<name>A0A485L3A0_9STRA</name>
<dbReference type="InterPro" id="IPR014752">
    <property type="entry name" value="Arrestin-like_C"/>
</dbReference>
<dbReference type="EMBL" id="VJMH01005627">
    <property type="protein sequence ID" value="KAF0693954.1"/>
    <property type="molecule type" value="Genomic_DNA"/>
</dbReference>
<sequence length="181" mass="19788">MMNSIFKAKGSVSARVDKPFYMTGDFVTCSLLVDARESIDGRAHRVGQVNRDLKSRQRPPLVGTLSPSVDAKQQTVRFLCCSNRGTCTVQAAMVKNMYGPGDVPQIQVDVQNNAMRDIRAMRCELRCHVVVTTASHSHIMHTTLCAASFPGVPAGGAASQPQPFQLSGTHLYPRRNPRSCL</sequence>
<gene>
    <name evidence="2" type="primary">Aste57867_15137</name>
    <name evidence="1" type="ORF">As57867_015081</name>
    <name evidence="2" type="ORF">ASTE57867_15137</name>
</gene>
<protein>
    <submittedName>
        <fullName evidence="2">Aste57867_15137 protein</fullName>
    </submittedName>
</protein>
<reference evidence="2 3" key="1">
    <citation type="submission" date="2019-03" db="EMBL/GenBank/DDBJ databases">
        <authorList>
            <person name="Gaulin E."/>
            <person name="Dumas B."/>
        </authorList>
    </citation>
    <scope>NUCLEOTIDE SEQUENCE [LARGE SCALE GENOMIC DNA]</scope>
    <source>
        <strain evidence="2">CBS 568.67</strain>
    </source>
</reference>
<keyword evidence="3" id="KW-1185">Reference proteome</keyword>
<organism evidence="2 3">
    <name type="scientific">Aphanomyces stellatus</name>
    <dbReference type="NCBI Taxonomy" id="120398"/>
    <lineage>
        <taxon>Eukaryota</taxon>
        <taxon>Sar</taxon>
        <taxon>Stramenopiles</taxon>
        <taxon>Oomycota</taxon>
        <taxon>Saprolegniomycetes</taxon>
        <taxon>Saprolegniales</taxon>
        <taxon>Verrucalvaceae</taxon>
        <taxon>Aphanomyces</taxon>
    </lineage>
</organism>